<dbReference type="GO" id="GO:0016787">
    <property type="term" value="F:hydrolase activity"/>
    <property type="evidence" value="ECO:0007669"/>
    <property type="project" value="UniProtKB-KW"/>
</dbReference>
<evidence type="ECO:0000313" key="4">
    <source>
        <dbReference type="EMBL" id="MDR6532953.1"/>
    </source>
</evidence>
<keyword evidence="4" id="KW-0378">Hydrolase</keyword>
<dbReference type="InterPro" id="IPR051049">
    <property type="entry name" value="Dienelactone_hydrolase-like"/>
</dbReference>
<dbReference type="SUPFAM" id="SSF53474">
    <property type="entry name" value="alpha/beta-Hydrolases"/>
    <property type="match status" value="1"/>
</dbReference>
<feature type="transmembrane region" description="Helical" evidence="2">
    <location>
        <begin position="47"/>
        <end position="67"/>
    </location>
</feature>
<dbReference type="Gene3D" id="3.40.50.1820">
    <property type="entry name" value="alpha/beta hydrolase"/>
    <property type="match status" value="1"/>
</dbReference>
<name>A0ABU1N3D7_9CAUL</name>
<comment type="caution">
    <text evidence="4">The sequence shown here is derived from an EMBL/GenBank/DDBJ whole genome shotgun (WGS) entry which is preliminary data.</text>
</comment>
<evidence type="ECO:0000313" key="5">
    <source>
        <dbReference type="Proteomes" id="UP001262754"/>
    </source>
</evidence>
<proteinExistence type="predicted"/>
<keyword evidence="2" id="KW-0812">Transmembrane</keyword>
<feature type="compositionally biased region" description="Basic and acidic residues" evidence="1">
    <location>
        <begin position="165"/>
        <end position="183"/>
    </location>
</feature>
<dbReference type="EMBL" id="JAVDRL010000011">
    <property type="protein sequence ID" value="MDR6532953.1"/>
    <property type="molecule type" value="Genomic_DNA"/>
</dbReference>
<accession>A0ABU1N3D7</accession>
<dbReference type="InterPro" id="IPR029058">
    <property type="entry name" value="AB_hydrolase_fold"/>
</dbReference>
<dbReference type="PANTHER" id="PTHR46623:SF6">
    <property type="entry name" value="ALPHA_BETA-HYDROLASES SUPERFAMILY PROTEIN"/>
    <property type="match status" value="1"/>
</dbReference>
<keyword evidence="5" id="KW-1185">Reference proteome</keyword>
<gene>
    <name evidence="4" type="ORF">J2800_003714</name>
</gene>
<dbReference type="Proteomes" id="UP001262754">
    <property type="component" value="Unassembled WGS sequence"/>
</dbReference>
<sequence>MSTAPSRFETIEVRTSPAEVVIPLLLGGVGLAGVAASVDYMGPRQRLITFAVFAALLVVAGAGRLAYRGPRLVISAERLGWREAGQKELRHVAWSQIQSARLEPAFHRTPPRLRLVLTSSSALEIVASDEQHRYVDIPIDGIDLSPTSLKLFIHRAAPHLFARPPDPDGRLDATTRKTSDPRHLSGASMTDTVTLTSGLDGFEFTALHAQPEGERKGGIVVVQEIFGLDPYVQADVARWSALGFEVLAPSIFDRAVPGYVAGRAPEDFQTGVAHVNAIGTAKMLSDIQACIDHLTPRGPVFAVGYCLGGSLVWLAAGKLKNLAAGSAYYGSMIAANADLPLNASVIVHLGRNDPHIPAETVKARLAETHPEVTVHVYENSGHGFNNDGRPDSDPEDARLARKRTLALFQANGAA</sequence>
<keyword evidence="2" id="KW-0472">Membrane</keyword>
<dbReference type="Pfam" id="PF01738">
    <property type="entry name" value="DLH"/>
    <property type="match status" value="1"/>
</dbReference>
<organism evidence="4 5">
    <name type="scientific">Caulobacter rhizosphaerae</name>
    <dbReference type="NCBI Taxonomy" id="2010972"/>
    <lineage>
        <taxon>Bacteria</taxon>
        <taxon>Pseudomonadati</taxon>
        <taxon>Pseudomonadota</taxon>
        <taxon>Alphaproteobacteria</taxon>
        <taxon>Caulobacterales</taxon>
        <taxon>Caulobacteraceae</taxon>
        <taxon>Caulobacter</taxon>
    </lineage>
</organism>
<dbReference type="InterPro" id="IPR002925">
    <property type="entry name" value="Dienelactn_hydro"/>
</dbReference>
<dbReference type="RefSeq" id="WP_310033644.1">
    <property type="nucleotide sequence ID" value="NZ_JAVDRL010000011.1"/>
</dbReference>
<feature type="transmembrane region" description="Helical" evidence="2">
    <location>
        <begin position="20"/>
        <end position="40"/>
    </location>
</feature>
<feature type="domain" description="Dienelactone hydrolase" evidence="3">
    <location>
        <begin position="204"/>
        <end position="410"/>
    </location>
</feature>
<evidence type="ECO:0000256" key="1">
    <source>
        <dbReference type="SAM" id="MobiDB-lite"/>
    </source>
</evidence>
<evidence type="ECO:0000256" key="2">
    <source>
        <dbReference type="SAM" id="Phobius"/>
    </source>
</evidence>
<keyword evidence="2" id="KW-1133">Transmembrane helix</keyword>
<evidence type="ECO:0000259" key="3">
    <source>
        <dbReference type="Pfam" id="PF01738"/>
    </source>
</evidence>
<reference evidence="4 5" key="1">
    <citation type="submission" date="2023-07" db="EMBL/GenBank/DDBJ databases">
        <title>Sorghum-associated microbial communities from plants grown in Nebraska, USA.</title>
        <authorList>
            <person name="Schachtman D."/>
        </authorList>
    </citation>
    <scope>NUCLEOTIDE SEQUENCE [LARGE SCALE GENOMIC DNA]</scope>
    <source>
        <strain evidence="4 5">DS2154</strain>
    </source>
</reference>
<dbReference type="PANTHER" id="PTHR46623">
    <property type="entry name" value="CARBOXYMETHYLENEBUTENOLIDASE-RELATED"/>
    <property type="match status" value="1"/>
</dbReference>
<protein>
    <submittedName>
        <fullName evidence="4">Dienelactone hydrolase</fullName>
    </submittedName>
</protein>
<feature type="region of interest" description="Disordered" evidence="1">
    <location>
        <begin position="163"/>
        <end position="188"/>
    </location>
</feature>